<dbReference type="InterPro" id="IPR036188">
    <property type="entry name" value="FAD/NAD-bd_sf"/>
</dbReference>
<dbReference type="AlphaFoldDB" id="A0A2N1JA33"/>
<evidence type="ECO:0000313" key="10">
    <source>
        <dbReference type="EMBL" id="PKI83418.1"/>
    </source>
</evidence>
<name>A0A2N1JA33_9BASI</name>
<dbReference type="Proteomes" id="UP000232875">
    <property type="component" value="Unassembled WGS sequence"/>
</dbReference>
<dbReference type="PANTHER" id="PTHR43104">
    <property type="entry name" value="L-2-HYDROXYGLUTARATE DEHYDROGENASE, MITOCHONDRIAL"/>
    <property type="match status" value="1"/>
</dbReference>
<evidence type="ECO:0000256" key="6">
    <source>
        <dbReference type="ARBA" id="ARBA00037941"/>
    </source>
</evidence>
<evidence type="ECO:0000256" key="1">
    <source>
        <dbReference type="ARBA" id="ARBA00001974"/>
    </source>
</evidence>
<comment type="similarity">
    <text evidence="6">Belongs to the L2HGDH family.</text>
</comment>
<keyword evidence="2" id="KW-0285">Flavoprotein</keyword>
<comment type="catalytic activity">
    <reaction evidence="5">
        <text>(S)-2-hydroxyglutarate + A = 2-oxoglutarate + AH2</text>
        <dbReference type="Rhea" id="RHEA:21252"/>
        <dbReference type="ChEBI" id="CHEBI:13193"/>
        <dbReference type="ChEBI" id="CHEBI:16782"/>
        <dbReference type="ChEBI" id="CHEBI:16810"/>
        <dbReference type="ChEBI" id="CHEBI:17499"/>
        <dbReference type="EC" id="1.1.99.2"/>
    </reaction>
</comment>
<dbReference type="SUPFAM" id="SSF51905">
    <property type="entry name" value="FAD/NAD(P)-binding domain"/>
    <property type="match status" value="1"/>
</dbReference>
<keyword evidence="4" id="KW-0560">Oxidoreductase</keyword>
<dbReference type="Pfam" id="PF01266">
    <property type="entry name" value="DAO"/>
    <property type="match status" value="1"/>
</dbReference>
<gene>
    <name evidence="10" type="ORF">MVES_002699</name>
</gene>
<feature type="domain" description="FAD dependent oxidoreductase" evidence="9">
    <location>
        <begin position="24"/>
        <end position="444"/>
    </location>
</feature>
<sequence>MQPWRAPLNAYGRYAYRAPDVAVDHLIIGAGAVGLAIANALARRWPDKTTYIVERHATFGQETSSRNSEVIHAGLYYPRDSLKTRFCLEGRELLYKRAAQHDIPVKQVGKLVVGTAADRDYLASLKAHCDALGLHMPTELLDARAAHHLAPDLADEIECALFSPRTGIVESHALMASFAAELDTLPSGESPEAELVYGTSVVRVDPYEGAASGVQGWVVQTHTSGAAEHDTDALLCKVLINASGLNAPRILNTFLHDARIPEADWINMYFAKGNYASYRGPGVGHVQQLLYPIPSQAAAHAHQSLGTHLTLDMHGSVRFGPDVEWLAPPEGGSEDEFWASALAPRADDAWFDAMHHAIRQFLPGVARDGLAPDYCGIRPKLVGPDARTFVDFQLLWHASTGLGGQRLWQYALPDAPGAGAMLSLLGIESPGLTSSLAIAEHVAEQLAQRVWGAKNPSGKARK</sequence>
<evidence type="ECO:0000256" key="4">
    <source>
        <dbReference type="ARBA" id="ARBA00023002"/>
    </source>
</evidence>
<evidence type="ECO:0000256" key="7">
    <source>
        <dbReference type="ARBA" id="ARBA00038878"/>
    </source>
</evidence>
<evidence type="ECO:0000256" key="2">
    <source>
        <dbReference type="ARBA" id="ARBA00022630"/>
    </source>
</evidence>
<keyword evidence="3" id="KW-0274">FAD</keyword>
<dbReference type="PANTHER" id="PTHR43104:SF4">
    <property type="entry name" value="L-2-HYDROXYGLUTARATE DEHYDROGENASE, MITOCHONDRIAL"/>
    <property type="match status" value="1"/>
</dbReference>
<reference evidence="10 11" key="1">
    <citation type="submission" date="2017-10" db="EMBL/GenBank/DDBJ databases">
        <title>A novel species of cold-tolerant Malassezia isolated from bats.</title>
        <authorList>
            <person name="Lorch J.M."/>
            <person name="Palmer J.M."/>
            <person name="Vanderwolf K.J."/>
            <person name="Schmidt K.Z."/>
            <person name="Verant M.L."/>
            <person name="Weller T.J."/>
            <person name="Blehert D.S."/>
        </authorList>
    </citation>
    <scope>NUCLEOTIDE SEQUENCE [LARGE SCALE GENOMIC DNA]</scope>
    <source>
        <strain evidence="10 11">NWHC:44797-103</strain>
    </source>
</reference>
<evidence type="ECO:0000256" key="3">
    <source>
        <dbReference type="ARBA" id="ARBA00022827"/>
    </source>
</evidence>
<evidence type="ECO:0000256" key="5">
    <source>
        <dbReference type="ARBA" id="ARBA00036066"/>
    </source>
</evidence>
<evidence type="ECO:0000259" key="9">
    <source>
        <dbReference type="Pfam" id="PF01266"/>
    </source>
</evidence>
<dbReference type="Gene3D" id="3.50.50.60">
    <property type="entry name" value="FAD/NAD(P)-binding domain"/>
    <property type="match status" value="1"/>
</dbReference>
<accession>A0A2N1JA33</accession>
<organism evidence="10 11">
    <name type="scientific">Malassezia vespertilionis</name>
    <dbReference type="NCBI Taxonomy" id="2020962"/>
    <lineage>
        <taxon>Eukaryota</taxon>
        <taxon>Fungi</taxon>
        <taxon>Dikarya</taxon>
        <taxon>Basidiomycota</taxon>
        <taxon>Ustilaginomycotina</taxon>
        <taxon>Malasseziomycetes</taxon>
        <taxon>Malasseziales</taxon>
        <taxon>Malasseziaceae</taxon>
        <taxon>Malassezia</taxon>
    </lineage>
</organism>
<dbReference type="Gene3D" id="3.30.9.10">
    <property type="entry name" value="D-Amino Acid Oxidase, subunit A, domain 2"/>
    <property type="match status" value="1"/>
</dbReference>
<evidence type="ECO:0000256" key="8">
    <source>
        <dbReference type="ARBA" id="ARBA00041137"/>
    </source>
</evidence>
<protein>
    <recommendedName>
        <fullName evidence="8">L-2-hydroxyglutarate dehydrogenase, mitochondrial</fullName>
        <ecNumber evidence="7">1.1.99.2</ecNumber>
    </recommendedName>
</protein>
<dbReference type="InterPro" id="IPR006076">
    <property type="entry name" value="FAD-dep_OxRdtase"/>
</dbReference>
<dbReference type="EMBL" id="KZ454991">
    <property type="protein sequence ID" value="PKI83418.1"/>
    <property type="molecule type" value="Genomic_DNA"/>
</dbReference>
<dbReference type="OrthoDB" id="498204at2759"/>
<comment type="cofactor">
    <cofactor evidence="1">
        <name>FAD</name>
        <dbReference type="ChEBI" id="CHEBI:57692"/>
    </cofactor>
</comment>
<dbReference type="GO" id="GO:0047545">
    <property type="term" value="F:(S)-2-hydroxyglutarate dehydrogenase activity"/>
    <property type="evidence" value="ECO:0007669"/>
    <property type="project" value="UniProtKB-EC"/>
</dbReference>
<dbReference type="EC" id="1.1.99.2" evidence="7"/>
<keyword evidence="11" id="KW-1185">Reference proteome</keyword>
<evidence type="ECO:0000313" key="11">
    <source>
        <dbReference type="Proteomes" id="UP000232875"/>
    </source>
</evidence>
<proteinExistence type="inferred from homology"/>
<dbReference type="STRING" id="2020962.A0A2N1JA33"/>